<accession>A0A941ETL1</accession>
<dbReference type="RefSeq" id="WP_212528148.1">
    <property type="nucleotide sequence ID" value="NZ_JAGSOG010000035.1"/>
</dbReference>
<dbReference type="AlphaFoldDB" id="A0A941ETL1"/>
<evidence type="ECO:0000259" key="1">
    <source>
        <dbReference type="Pfam" id="PF09346"/>
    </source>
</evidence>
<evidence type="ECO:0000313" key="3">
    <source>
        <dbReference type="Proteomes" id="UP000675781"/>
    </source>
</evidence>
<evidence type="ECO:0000313" key="2">
    <source>
        <dbReference type="EMBL" id="MBR7833629.1"/>
    </source>
</evidence>
<reference evidence="2" key="1">
    <citation type="submission" date="2021-04" db="EMBL/GenBank/DDBJ databases">
        <title>Genome based classification of Actinospica acidithermotolerans sp. nov., an actinobacterium isolated from an Indonesian hot spring.</title>
        <authorList>
            <person name="Kusuma A.B."/>
            <person name="Putra K.E."/>
            <person name="Nafisah S."/>
            <person name="Loh J."/>
            <person name="Nouioui I."/>
            <person name="Goodfellow M."/>
        </authorList>
    </citation>
    <scope>NUCLEOTIDE SEQUENCE</scope>
    <source>
        <strain evidence="2">CSCA 57</strain>
    </source>
</reference>
<proteinExistence type="predicted"/>
<feature type="domain" description="Knr4/Smi1-like" evidence="1">
    <location>
        <begin position="116"/>
        <end position="240"/>
    </location>
</feature>
<dbReference type="InterPro" id="IPR018958">
    <property type="entry name" value="Knr4/Smi1-like_dom"/>
</dbReference>
<protein>
    <submittedName>
        <fullName evidence="2">SMI1/KNR4 family protein</fullName>
    </submittedName>
</protein>
<dbReference type="InterPro" id="IPR037883">
    <property type="entry name" value="Knr4/Smi1-like_sf"/>
</dbReference>
<dbReference type="Pfam" id="PF09346">
    <property type="entry name" value="SMI1_KNR4"/>
    <property type="match status" value="1"/>
</dbReference>
<sequence>MTALTVPEIQSLLTATSAQRTPINQDIEFHLAWSEWRRRHQARARWYHYRRRLALATMTARFTRRSQPPCKRGGHVQLHRGWTERPCAFDDGGRDEDELAQKLSALAAEGRFKEPPATAGMVEAAEAAIGHALPALLRRLYTEVANGGFGPRTGVLGVPGGRGSSGDFADIVDVFREFNVQLPPDHEFYYPMPSGMLWILDEGCSLWTLIDLKDPSAPLWGWDPGKDPKLHSLDLTLADWLTTWLNLGAPDDFLWRR</sequence>
<dbReference type="EMBL" id="JAGSOG010000035">
    <property type="protein sequence ID" value="MBR7833629.1"/>
    <property type="molecule type" value="Genomic_DNA"/>
</dbReference>
<name>A0A941ETL1_9ACTN</name>
<dbReference type="Proteomes" id="UP000675781">
    <property type="component" value="Unassembled WGS sequence"/>
</dbReference>
<comment type="caution">
    <text evidence="2">The sequence shown here is derived from an EMBL/GenBank/DDBJ whole genome shotgun (WGS) entry which is preliminary data.</text>
</comment>
<organism evidence="2 3">
    <name type="scientific">Actinospica durhamensis</name>
    <dbReference type="NCBI Taxonomy" id="1508375"/>
    <lineage>
        <taxon>Bacteria</taxon>
        <taxon>Bacillati</taxon>
        <taxon>Actinomycetota</taxon>
        <taxon>Actinomycetes</taxon>
        <taxon>Catenulisporales</taxon>
        <taxon>Actinospicaceae</taxon>
        <taxon>Actinospica</taxon>
    </lineage>
</organism>
<keyword evidence="3" id="KW-1185">Reference proteome</keyword>
<gene>
    <name evidence="2" type="ORF">KDL01_10160</name>
</gene>
<dbReference type="SUPFAM" id="SSF160631">
    <property type="entry name" value="SMI1/KNR4-like"/>
    <property type="match status" value="1"/>
</dbReference>